<sequence length="480" mass="52161">MGKGKQPVAKRRKVEPAGDMFRELDHDPLAYLVAPLAEQDFLENNFEQAPVHLKASQARQKVFSALFSKDSLDSIAKAKAKGKGPLRFGLDVNAAKYSDGLRKTLNPEAQAADAKALNKLFAGGCTLQLHQPQRFAEGLWRLCAALERQLGCLVGSNAYLTPAGSQGLAPHHDDVEIFVCQTEGQKRWRLYKPVGGFKLPNECSGDLDPADLGEPTMEVTLQPGDVLYLPRGTVHQAEAQEGHSTHITLSTYQHWSNADLAQRVLGAAMAVQKEATGLPLPLRQGLPVGFLEHFGVQAVARQDHGDGGKAAAALAAGLRALADQVEERPAEMLMLAADDLSEDFMHARAPPHPCQLPDQGGEPTITSKVYCRGQGWFRVMNRRVGSPADGQDSEDEADEENDNHAHGNGHKESEEDEEDEEEETLIFPEAFGPTIAKLLASMQDQPVAVKDIQLPGREGSEEDLAEFAAYLWKSGVLCTS</sequence>
<comment type="similarity">
    <text evidence="3">Belongs to the ROX family.</text>
</comment>
<name>A0AAW1QFE6_9CHLO</name>
<proteinExistence type="inferred from homology"/>
<dbReference type="Pfam" id="PF08007">
    <property type="entry name" value="JmjC_2"/>
    <property type="match status" value="1"/>
</dbReference>
<dbReference type="GO" id="GO:0005730">
    <property type="term" value="C:nucleolus"/>
    <property type="evidence" value="ECO:0007669"/>
    <property type="project" value="TreeGrafter"/>
</dbReference>
<feature type="domain" description="JmjC" evidence="5">
    <location>
        <begin position="131"/>
        <end position="268"/>
    </location>
</feature>
<gene>
    <name evidence="6" type="ORF">WJX72_005919</name>
</gene>
<organism evidence="6 7">
    <name type="scientific">[Myrmecia] bisecta</name>
    <dbReference type="NCBI Taxonomy" id="41462"/>
    <lineage>
        <taxon>Eukaryota</taxon>
        <taxon>Viridiplantae</taxon>
        <taxon>Chlorophyta</taxon>
        <taxon>core chlorophytes</taxon>
        <taxon>Trebouxiophyceae</taxon>
        <taxon>Trebouxiales</taxon>
        <taxon>Trebouxiaceae</taxon>
        <taxon>Myrmecia</taxon>
    </lineage>
</organism>
<feature type="compositionally biased region" description="Basic and acidic residues" evidence="4">
    <location>
        <begin position="402"/>
        <end position="413"/>
    </location>
</feature>
<protein>
    <recommendedName>
        <fullName evidence="3">Bifunctional lysine-specific demethylase and histidyl-hydroxylase</fullName>
        <ecNumber evidence="3">1.14.11.-</ecNumber>
    </recommendedName>
</protein>
<reference evidence="6 7" key="1">
    <citation type="journal article" date="2024" name="Nat. Commun.">
        <title>Phylogenomics reveals the evolutionary origins of lichenization in chlorophyte algae.</title>
        <authorList>
            <person name="Puginier C."/>
            <person name="Libourel C."/>
            <person name="Otte J."/>
            <person name="Skaloud P."/>
            <person name="Haon M."/>
            <person name="Grisel S."/>
            <person name="Petersen M."/>
            <person name="Berrin J.G."/>
            <person name="Delaux P.M."/>
            <person name="Dal Grande F."/>
            <person name="Keller J."/>
        </authorList>
    </citation>
    <scope>NUCLEOTIDE SEQUENCE [LARGE SCALE GENOMIC DNA]</scope>
    <source>
        <strain evidence="6 7">SAG 2043</strain>
    </source>
</reference>
<evidence type="ECO:0000313" key="6">
    <source>
        <dbReference type="EMBL" id="KAK9820082.1"/>
    </source>
</evidence>
<comment type="caution">
    <text evidence="6">The sequence shown here is derived from an EMBL/GenBank/DDBJ whole genome shotgun (WGS) entry which is preliminary data.</text>
</comment>
<dbReference type="PROSITE" id="PS51184">
    <property type="entry name" value="JMJC"/>
    <property type="match status" value="1"/>
</dbReference>
<evidence type="ECO:0000256" key="2">
    <source>
        <dbReference type="ARBA" id="ARBA00023004"/>
    </source>
</evidence>
<dbReference type="EC" id="1.14.11.-" evidence="3"/>
<dbReference type="SUPFAM" id="SSF51197">
    <property type="entry name" value="Clavaminate synthase-like"/>
    <property type="match status" value="1"/>
</dbReference>
<accession>A0AAW1QFE6</accession>
<evidence type="ECO:0000313" key="7">
    <source>
        <dbReference type="Proteomes" id="UP001489004"/>
    </source>
</evidence>
<dbReference type="InterPro" id="IPR003347">
    <property type="entry name" value="JmjC_dom"/>
</dbReference>
<keyword evidence="3" id="KW-0539">Nucleus</keyword>
<keyword evidence="3" id="KW-0223">Dioxygenase</keyword>
<evidence type="ECO:0000256" key="4">
    <source>
        <dbReference type="SAM" id="MobiDB-lite"/>
    </source>
</evidence>
<dbReference type="PANTHER" id="PTHR13096">
    <property type="entry name" value="MINA53 MYC INDUCED NUCLEAR ANTIGEN"/>
    <property type="match status" value="1"/>
</dbReference>
<dbReference type="Gene3D" id="2.60.120.650">
    <property type="entry name" value="Cupin"/>
    <property type="match status" value="1"/>
</dbReference>
<dbReference type="PANTHER" id="PTHR13096:SF8">
    <property type="entry name" value="RIBOSOMAL OXYGENASE 1"/>
    <property type="match status" value="1"/>
</dbReference>
<dbReference type="GO" id="GO:0032453">
    <property type="term" value="F:histone H3K4 demethylase activity"/>
    <property type="evidence" value="ECO:0007669"/>
    <property type="project" value="TreeGrafter"/>
</dbReference>
<comment type="subcellular location">
    <subcellularLocation>
        <location evidence="3">Nucleus</location>
    </subcellularLocation>
</comment>
<comment type="cofactor">
    <cofactor evidence="3">
        <name>Fe(2+)</name>
        <dbReference type="ChEBI" id="CHEBI:29033"/>
    </cofactor>
    <text evidence="3">Binds 1 Fe(2+) ion per subunit.</text>
</comment>
<keyword evidence="2 3" id="KW-0408">Iron</keyword>
<dbReference type="Gene3D" id="3.90.930.40">
    <property type="match status" value="1"/>
</dbReference>
<feature type="compositionally biased region" description="Acidic residues" evidence="4">
    <location>
        <begin position="391"/>
        <end position="401"/>
    </location>
</feature>
<dbReference type="InterPro" id="IPR039994">
    <property type="entry name" value="NO66-like"/>
</dbReference>
<evidence type="ECO:0000256" key="3">
    <source>
        <dbReference type="RuleBase" id="RU366061"/>
    </source>
</evidence>
<comment type="function">
    <text evidence="3">Oxygenase that can act as both a histone lysine demethylase and a ribosomal histidine hydroxylase.</text>
</comment>
<feature type="compositionally biased region" description="Acidic residues" evidence="4">
    <location>
        <begin position="414"/>
        <end position="424"/>
    </location>
</feature>
<keyword evidence="3" id="KW-0804">Transcription</keyword>
<dbReference type="GO" id="GO:0051864">
    <property type="term" value="F:histone H3K36 demethylase activity"/>
    <property type="evidence" value="ECO:0007669"/>
    <property type="project" value="TreeGrafter"/>
</dbReference>
<dbReference type="GO" id="GO:0005506">
    <property type="term" value="F:iron ion binding"/>
    <property type="evidence" value="ECO:0007669"/>
    <property type="project" value="UniProtKB-UniRule"/>
</dbReference>
<keyword evidence="3" id="KW-0560">Oxidoreductase</keyword>
<dbReference type="AlphaFoldDB" id="A0AAW1QFE6"/>
<evidence type="ECO:0000259" key="5">
    <source>
        <dbReference type="PROSITE" id="PS51184"/>
    </source>
</evidence>
<dbReference type="EMBL" id="JALJOR010000003">
    <property type="protein sequence ID" value="KAK9820082.1"/>
    <property type="molecule type" value="Genomic_DNA"/>
</dbReference>
<keyword evidence="3" id="KW-0805">Transcription regulation</keyword>
<keyword evidence="7" id="KW-1185">Reference proteome</keyword>
<dbReference type="Proteomes" id="UP001489004">
    <property type="component" value="Unassembled WGS sequence"/>
</dbReference>
<keyword evidence="1 3" id="KW-0479">Metal-binding</keyword>
<evidence type="ECO:0000256" key="1">
    <source>
        <dbReference type="ARBA" id="ARBA00022723"/>
    </source>
</evidence>
<feature type="region of interest" description="Disordered" evidence="4">
    <location>
        <begin position="384"/>
        <end position="424"/>
    </location>
</feature>